<evidence type="ECO:0000313" key="2">
    <source>
        <dbReference type="EMBL" id="CAD1473276.1"/>
    </source>
</evidence>
<organism evidence="2 3">
    <name type="scientific">Heterotrigona itama</name>
    <dbReference type="NCBI Taxonomy" id="395501"/>
    <lineage>
        <taxon>Eukaryota</taxon>
        <taxon>Metazoa</taxon>
        <taxon>Ecdysozoa</taxon>
        <taxon>Arthropoda</taxon>
        <taxon>Hexapoda</taxon>
        <taxon>Insecta</taxon>
        <taxon>Pterygota</taxon>
        <taxon>Neoptera</taxon>
        <taxon>Endopterygota</taxon>
        <taxon>Hymenoptera</taxon>
        <taxon>Apocrita</taxon>
        <taxon>Aculeata</taxon>
        <taxon>Apoidea</taxon>
        <taxon>Anthophila</taxon>
        <taxon>Apidae</taxon>
        <taxon>Heterotrigona</taxon>
    </lineage>
</organism>
<evidence type="ECO:0000313" key="3">
    <source>
        <dbReference type="Proteomes" id="UP000752696"/>
    </source>
</evidence>
<reference evidence="2" key="1">
    <citation type="submission" date="2020-07" db="EMBL/GenBank/DDBJ databases">
        <authorList>
            <person name="Nazaruddin N."/>
        </authorList>
    </citation>
    <scope>NUCLEOTIDE SEQUENCE</scope>
</reference>
<accession>A0A6V7H508</accession>
<dbReference type="AlphaFoldDB" id="A0A6V7H508"/>
<protein>
    <submittedName>
        <fullName evidence="2">Uncharacterized protein</fullName>
    </submittedName>
</protein>
<feature type="compositionally biased region" description="Polar residues" evidence="1">
    <location>
        <begin position="81"/>
        <end position="111"/>
    </location>
</feature>
<sequence length="132" mass="14913">ITYREILRKSPSLLPDHKSSVVVKNEGRKLSKAPTSLQHSQSLKIMLYLGVQSMPPQHKPYEYRSPTQSPHHLHHLDRLQATKSIPQSHHRSSSGSTTPAHHTSPLQQPGQTVRHAQPIINVAPRAKIKQHF</sequence>
<dbReference type="Proteomes" id="UP000752696">
    <property type="component" value="Unassembled WGS sequence"/>
</dbReference>
<feature type="non-terminal residue" evidence="2">
    <location>
        <position position="1"/>
    </location>
</feature>
<name>A0A6V7H508_9HYME</name>
<proteinExistence type="predicted"/>
<gene>
    <name evidence="2" type="ORF">MHI_LOCUS368852</name>
</gene>
<comment type="caution">
    <text evidence="2">The sequence shown here is derived from an EMBL/GenBank/DDBJ whole genome shotgun (WGS) entry which is preliminary data.</text>
</comment>
<feature type="region of interest" description="Disordered" evidence="1">
    <location>
        <begin position="55"/>
        <end position="117"/>
    </location>
</feature>
<keyword evidence="3" id="KW-1185">Reference proteome</keyword>
<evidence type="ECO:0000256" key="1">
    <source>
        <dbReference type="SAM" id="MobiDB-lite"/>
    </source>
</evidence>
<dbReference type="EMBL" id="CAJDYZ010006354">
    <property type="protein sequence ID" value="CAD1473276.1"/>
    <property type="molecule type" value="Genomic_DNA"/>
</dbReference>